<evidence type="ECO:0000313" key="1">
    <source>
        <dbReference type="Ensembl" id="ENSPTEP00000008662.1"/>
    </source>
</evidence>
<dbReference type="AlphaFoldDB" id="A0A8C9GRP6"/>
<keyword evidence="2" id="KW-1185">Reference proteome</keyword>
<reference evidence="1" key="2">
    <citation type="submission" date="2025-09" db="UniProtKB">
        <authorList>
            <consortium name="Ensembl"/>
        </authorList>
    </citation>
    <scope>IDENTIFICATION</scope>
</reference>
<dbReference type="Ensembl" id="ENSPTET00000013181.1">
    <property type="protein sequence ID" value="ENSPTEP00000008662.1"/>
    <property type="gene ID" value="ENSPTEG00000009818.1"/>
</dbReference>
<dbReference type="Proteomes" id="UP000694416">
    <property type="component" value="Unplaced"/>
</dbReference>
<proteinExistence type="predicted"/>
<reference evidence="1" key="1">
    <citation type="submission" date="2025-08" db="UniProtKB">
        <authorList>
            <consortium name="Ensembl"/>
        </authorList>
    </citation>
    <scope>IDENTIFICATION</scope>
</reference>
<name>A0A8C9GRP6_9PRIM</name>
<sequence length="93" mass="10191">MSLSPGPDIPRTTTRWRQAPTVCGVVSPQFHPGWACDTPKRRRGLWIGSPHPGRGESIGIWEPFSFGRLPLELSILLAAADGSPFGHTEIFLN</sequence>
<organism evidence="1 2">
    <name type="scientific">Piliocolobus tephrosceles</name>
    <name type="common">Ugandan red Colobus</name>
    <dbReference type="NCBI Taxonomy" id="591936"/>
    <lineage>
        <taxon>Eukaryota</taxon>
        <taxon>Metazoa</taxon>
        <taxon>Chordata</taxon>
        <taxon>Craniata</taxon>
        <taxon>Vertebrata</taxon>
        <taxon>Euteleostomi</taxon>
        <taxon>Mammalia</taxon>
        <taxon>Eutheria</taxon>
        <taxon>Euarchontoglires</taxon>
        <taxon>Primates</taxon>
        <taxon>Haplorrhini</taxon>
        <taxon>Catarrhini</taxon>
        <taxon>Cercopithecidae</taxon>
        <taxon>Colobinae</taxon>
        <taxon>Piliocolobus</taxon>
    </lineage>
</organism>
<accession>A0A8C9GRP6</accession>
<protein>
    <submittedName>
        <fullName evidence="1">Uncharacterized protein</fullName>
    </submittedName>
</protein>
<evidence type="ECO:0000313" key="2">
    <source>
        <dbReference type="Proteomes" id="UP000694416"/>
    </source>
</evidence>